<evidence type="ECO:0000313" key="9">
    <source>
        <dbReference type="EMBL" id="TWT30477.1"/>
    </source>
</evidence>
<evidence type="ECO:0000256" key="7">
    <source>
        <dbReference type="ARBA" id="ARBA00023136"/>
    </source>
</evidence>
<dbReference type="GO" id="GO:0005886">
    <property type="term" value="C:plasma membrane"/>
    <property type="evidence" value="ECO:0007669"/>
    <property type="project" value="UniProtKB-SubCell"/>
</dbReference>
<sequence length="534" mass="56290">MSTLTASRWLPLAPIAVAVLAFLAAGARCQGLLANTALVAVGTLVVALPAGGLLGLLIHKLRLPGQAAAAVAVLTLLFLPLHLCAAAWRAGFGTLGWYTQQAADGGVANPLLEGFAGVIWIHAAAAIAWVAVIVGAALRSVDRQLEEDALLAMPAWRVLLTVSLRAAAPAFVVAAGWIAITVAHEMTVTDLFQVRTFAEEVYTQHALELFDPTQLDDPDQRLQQRQLFAGLAVVRGLAVAVLWSARGLIDRVSDGMARDAWRWDPAPRAPAVLAMLLMVVVLAGVPIGNLLYKAGGNAVREGDAWRQEWSLSKAVTRVGRAPVEHRRQLWQSAKLGLGVACGATLAGALVAWRLARGGVEQLAWLAAIALALTTPGPLIGIGAIDLFNRPLDSPLWPLSWLYDHTLAVVWAVQMVRATPVVAILLWPVWQGLPAGLVESARLEGGGPLAGVLAAARSRWGAVGAAWLAALAVSFGELSASLLVIPPGPQTVTIELFNLLHAGVDDRVAAISLVMIALLAVASWLVARLWSRAPE</sequence>
<keyword evidence="2" id="KW-0813">Transport</keyword>
<feature type="transmembrane region" description="Helical" evidence="8">
    <location>
        <begin position="507"/>
        <end position="529"/>
    </location>
</feature>
<dbReference type="EMBL" id="SIHJ01000005">
    <property type="protein sequence ID" value="TWT30477.1"/>
    <property type="molecule type" value="Genomic_DNA"/>
</dbReference>
<protein>
    <recommendedName>
        <fullName evidence="11">Molybdate ABC transporter permease protein</fullName>
    </recommendedName>
</protein>
<keyword evidence="3" id="KW-1003">Cell membrane</keyword>
<feature type="transmembrane region" description="Helical" evidence="8">
    <location>
        <begin position="67"/>
        <end position="88"/>
    </location>
</feature>
<evidence type="ECO:0000256" key="2">
    <source>
        <dbReference type="ARBA" id="ARBA00022448"/>
    </source>
</evidence>
<evidence type="ECO:0000256" key="1">
    <source>
        <dbReference type="ARBA" id="ARBA00004429"/>
    </source>
</evidence>
<dbReference type="Gene3D" id="1.10.3720.10">
    <property type="entry name" value="MetI-like"/>
    <property type="match status" value="2"/>
</dbReference>
<evidence type="ECO:0000256" key="5">
    <source>
        <dbReference type="ARBA" id="ARBA00022692"/>
    </source>
</evidence>
<evidence type="ECO:0000256" key="4">
    <source>
        <dbReference type="ARBA" id="ARBA00022519"/>
    </source>
</evidence>
<dbReference type="Proteomes" id="UP000316714">
    <property type="component" value="Unassembled WGS sequence"/>
</dbReference>
<keyword evidence="5 8" id="KW-0812">Transmembrane</keyword>
<evidence type="ECO:0000256" key="6">
    <source>
        <dbReference type="ARBA" id="ARBA00022989"/>
    </source>
</evidence>
<comment type="subcellular location">
    <subcellularLocation>
        <location evidence="1">Cell inner membrane</location>
        <topology evidence="1">Multi-pass membrane protein</topology>
    </subcellularLocation>
</comment>
<gene>
    <name evidence="9" type="ORF">KOR34_50360</name>
</gene>
<evidence type="ECO:0000256" key="8">
    <source>
        <dbReference type="SAM" id="Phobius"/>
    </source>
</evidence>
<feature type="transmembrane region" description="Helical" evidence="8">
    <location>
        <begin position="119"/>
        <end position="138"/>
    </location>
</feature>
<evidence type="ECO:0000256" key="3">
    <source>
        <dbReference type="ARBA" id="ARBA00022475"/>
    </source>
</evidence>
<proteinExistence type="predicted"/>
<dbReference type="PANTHER" id="PTHR43357:SF3">
    <property type="entry name" value="FE(3+)-TRANSPORT SYSTEM PERMEASE PROTEIN FBPB 2"/>
    <property type="match status" value="1"/>
</dbReference>
<feature type="transmembrane region" description="Helical" evidence="8">
    <location>
        <begin position="270"/>
        <end position="292"/>
    </location>
</feature>
<evidence type="ECO:0008006" key="11">
    <source>
        <dbReference type="Google" id="ProtNLM"/>
    </source>
</evidence>
<keyword evidence="7 8" id="KW-0472">Membrane</keyword>
<feature type="transmembrane region" description="Helical" evidence="8">
    <location>
        <begin position="464"/>
        <end position="487"/>
    </location>
</feature>
<feature type="transmembrane region" description="Helical" evidence="8">
    <location>
        <begin position="362"/>
        <end position="387"/>
    </location>
</feature>
<keyword evidence="10" id="KW-1185">Reference proteome</keyword>
<feature type="transmembrane region" description="Helical" evidence="8">
    <location>
        <begin position="158"/>
        <end position="180"/>
    </location>
</feature>
<comment type="caution">
    <text evidence="9">The sequence shown here is derived from an EMBL/GenBank/DDBJ whole genome shotgun (WGS) entry which is preliminary data.</text>
</comment>
<feature type="transmembrane region" description="Helical" evidence="8">
    <location>
        <begin position="335"/>
        <end position="355"/>
    </location>
</feature>
<feature type="transmembrane region" description="Helical" evidence="8">
    <location>
        <begin position="36"/>
        <end position="58"/>
    </location>
</feature>
<evidence type="ECO:0000313" key="10">
    <source>
        <dbReference type="Proteomes" id="UP000316714"/>
    </source>
</evidence>
<name>A0A5C5UY91_9BACT</name>
<organism evidence="9 10">
    <name type="scientific">Posidoniimonas corsicana</name>
    <dbReference type="NCBI Taxonomy" id="1938618"/>
    <lineage>
        <taxon>Bacteria</taxon>
        <taxon>Pseudomonadati</taxon>
        <taxon>Planctomycetota</taxon>
        <taxon>Planctomycetia</taxon>
        <taxon>Pirellulales</taxon>
        <taxon>Lacipirellulaceae</taxon>
        <taxon>Posidoniimonas</taxon>
    </lineage>
</organism>
<dbReference type="AlphaFoldDB" id="A0A5C5UY91"/>
<accession>A0A5C5UY91</accession>
<dbReference type="InterPro" id="IPR035906">
    <property type="entry name" value="MetI-like_sf"/>
</dbReference>
<reference evidence="9 10" key="1">
    <citation type="submission" date="2019-02" db="EMBL/GenBank/DDBJ databases">
        <title>Deep-cultivation of Planctomycetes and their phenomic and genomic characterization uncovers novel biology.</title>
        <authorList>
            <person name="Wiegand S."/>
            <person name="Jogler M."/>
            <person name="Boedeker C."/>
            <person name="Pinto D."/>
            <person name="Vollmers J."/>
            <person name="Rivas-Marin E."/>
            <person name="Kohn T."/>
            <person name="Peeters S.H."/>
            <person name="Heuer A."/>
            <person name="Rast P."/>
            <person name="Oberbeckmann S."/>
            <person name="Bunk B."/>
            <person name="Jeske O."/>
            <person name="Meyerdierks A."/>
            <person name="Storesund J.E."/>
            <person name="Kallscheuer N."/>
            <person name="Luecker S."/>
            <person name="Lage O.M."/>
            <person name="Pohl T."/>
            <person name="Merkel B.J."/>
            <person name="Hornburger P."/>
            <person name="Mueller R.-W."/>
            <person name="Bruemmer F."/>
            <person name="Labrenz M."/>
            <person name="Spormann A.M."/>
            <person name="Op Den Camp H."/>
            <person name="Overmann J."/>
            <person name="Amann R."/>
            <person name="Jetten M.S.M."/>
            <person name="Mascher T."/>
            <person name="Medema M.H."/>
            <person name="Devos D.P."/>
            <person name="Kaster A.-K."/>
            <person name="Ovreas L."/>
            <person name="Rohde M."/>
            <person name="Galperin M.Y."/>
            <person name="Jogler C."/>
        </authorList>
    </citation>
    <scope>NUCLEOTIDE SEQUENCE [LARGE SCALE GENOMIC DNA]</scope>
    <source>
        <strain evidence="9 10">KOR34</strain>
    </source>
</reference>
<keyword evidence="6 8" id="KW-1133">Transmembrane helix</keyword>
<dbReference type="PANTHER" id="PTHR43357">
    <property type="entry name" value="INNER MEMBRANE ABC TRANSPORTER PERMEASE PROTEIN YDCV"/>
    <property type="match status" value="1"/>
</dbReference>
<feature type="transmembrane region" description="Helical" evidence="8">
    <location>
        <begin position="227"/>
        <end position="249"/>
    </location>
</feature>
<dbReference type="SUPFAM" id="SSF161098">
    <property type="entry name" value="MetI-like"/>
    <property type="match status" value="2"/>
</dbReference>
<feature type="transmembrane region" description="Helical" evidence="8">
    <location>
        <begin position="407"/>
        <end position="429"/>
    </location>
</feature>
<keyword evidence="4" id="KW-0997">Cell inner membrane</keyword>